<dbReference type="Proteomes" id="UP001345963">
    <property type="component" value="Unassembled WGS sequence"/>
</dbReference>
<feature type="compositionally biased region" description="Polar residues" evidence="1">
    <location>
        <begin position="38"/>
        <end position="49"/>
    </location>
</feature>
<dbReference type="EMBL" id="JAHUTI010011053">
    <property type="protein sequence ID" value="MED6235930.1"/>
    <property type="molecule type" value="Genomic_DNA"/>
</dbReference>
<evidence type="ECO:0000313" key="3">
    <source>
        <dbReference type="Proteomes" id="UP001345963"/>
    </source>
</evidence>
<comment type="caution">
    <text evidence="2">The sequence shown here is derived from an EMBL/GenBank/DDBJ whole genome shotgun (WGS) entry which is preliminary data.</text>
</comment>
<evidence type="ECO:0000256" key="1">
    <source>
        <dbReference type="SAM" id="MobiDB-lite"/>
    </source>
</evidence>
<gene>
    <name evidence="2" type="ORF">ATANTOWER_002151</name>
</gene>
<organism evidence="2 3">
    <name type="scientific">Ataeniobius toweri</name>
    <dbReference type="NCBI Taxonomy" id="208326"/>
    <lineage>
        <taxon>Eukaryota</taxon>
        <taxon>Metazoa</taxon>
        <taxon>Chordata</taxon>
        <taxon>Craniata</taxon>
        <taxon>Vertebrata</taxon>
        <taxon>Euteleostomi</taxon>
        <taxon>Actinopterygii</taxon>
        <taxon>Neopterygii</taxon>
        <taxon>Teleostei</taxon>
        <taxon>Neoteleostei</taxon>
        <taxon>Acanthomorphata</taxon>
        <taxon>Ovalentaria</taxon>
        <taxon>Atherinomorphae</taxon>
        <taxon>Cyprinodontiformes</taxon>
        <taxon>Goodeidae</taxon>
        <taxon>Ataeniobius</taxon>
    </lineage>
</organism>
<feature type="region of interest" description="Disordered" evidence="1">
    <location>
        <begin position="1"/>
        <end position="62"/>
    </location>
</feature>
<accession>A0ABU7AEH0</accession>
<reference evidence="2 3" key="1">
    <citation type="submission" date="2021-07" db="EMBL/GenBank/DDBJ databases">
        <authorList>
            <person name="Palmer J.M."/>
        </authorList>
    </citation>
    <scope>NUCLEOTIDE SEQUENCE [LARGE SCALE GENOMIC DNA]</scope>
    <source>
        <strain evidence="2 3">AT_MEX2019</strain>
        <tissue evidence="2">Muscle</tissue>
    </source>
</reference>
<protein>
    <submittedName>
        <fullName evidence="2">Uncharacterized protein</fullName>
    </submittedName>
</protein>
<evidence type="ECO:0000313" key="2">
    <source>
        <dbReference type="EMBL" id="MED6235930.1"/>
    </source>
</evidence>
<name>A0ABU7AEH0_9TELE</name>
<feature type="compositionally biased region" description="Basic and acidic residues" evidence="1">
    <location>
        <begin position="23"/>
        <end position="32"/>
    </location>
</feature>
<keyword evidence="3" id="KW-1185">Reference proteome</keyword>
<proteinExistence type="predicted"/>
<sequence length="111" mass="12428">MWFQSAWGSPPSGMCSENLQGEAPKRHPDQKPKPPQPTSFSVQEQQLCSELSPDDRAPHLNLRPTPAMETLMSRLYPGSLWVNIHTNIVSITIFKSGTNKSTNDLLKVRTI</sequence>